<comment type="caution">
    <text evidence="3">The sequence shown here is derived from an EMBL/GenBank/DDBJ whole genome shotgun (WGS) entry which is preliminary data.</text>
</comment>
<proteinExistence type="predicted"/>
<dbReference type="EMBL" id="NMQI01000737">
    <property type="protein sequence ID" value="PMB37730.1"/>
    <property type="molecule type" value="Genomic_DNA"/>
</dbReference>
<organism evidence="3 4">
    <name type="scientific">Fischerella thermalis CCMEE 5330</name>
    <dbReference type="NCBI Taxonomy" id="2019670"/>
    <lineage>
        <taxon>Bacteria</taxon>
        <taxon>Bacillati</taxon>
        <taxon>Cyanobacteriota</taxon>
        <taxon>Cyanophyceae</taxon>
        <taxon>Nostocales</taxon>
        <taxon>Hapalosiphonaceae</taxon>
        <taxon>Fischerella</taxon>
    </lineage>
</organism>
<dbReference type="AlphaFoldDB" id="A0A2N6LTV7"/>
<reference evidence="3 4" key="1">
    <citation type="submission" date="2017-07" db="EMBL/GenBank/DDBJ databases">
        <title>Genomes of Fischerella (Mastigocladus) sp. strains.</title>
        <authorList>
            <person name="Miller S.R."/>
        </authorList>
    </citation>
    <scope>NUCLEOTIDE SEQUENCE [LARGE SCALE GENOMIC DNA]</scope>
    <source>
        <strain evidence="3 4">CCMEE 5330</strain>
    </source>
</reference>
<accession>A0A2N6LTV7</accession>
<evidence type="ECO:0000313" key="3">
    <source>
        <dbReference type="EMBL" id="PMB37730.1"/>
    </source>
</evidence>
<evidence type="ECO:0000259" key="2">
    <source>
        <dbReference type="PROSITE" id="PS50006"/>
    </source>
</evidence>
<dbReference type="CDD" id="cd00060">
    <property type="entry name" value="FHA"/>
    <property type="match status" value="1"/>
</dbReference>
<feature type="compositionally biased region" description="Basic and acidic residues" evidence="1">
    <location>
        <begin position="1"/>
        <end position="14"/>
    </location>
</feature>
<feature type="domain" description="FHA" evidence="2">
    <location>
        <begin position="113"/>
        <end position="171"/>
    </location>
</feature>
<sequence length="202" mass="22449">MNEHEKQPESDAGRLGEQAPDTASSSDRTPDSQAAARPKHGFDTRPVSDEGLAMPTSGENNRFRTDYLNVPEGSSGDMTNRPPSPGTARLTSAWKLRWKIGEETYVMPAEERVVIGRAMEGDTGIGFDLTPFGAYHFGVSRMHAVLTLHDGFLYLEDLNSTNGTRINGFQVTPKQRYRLRDGDEIEFARLRTTLRFETPGSK</sequence>
<dbReference type="RefSeq" id="WP_102207864.1">
    <property type="nucleotide sequence ID" value="NZ_NMQI01000737.1"/>
</dbReference>
<dbReference type="SUPFAM" id="SSF49879">
    <property type="entry name" value="SMAD/FHA domain"/>
    <property type="match status" value="1"/>
</dbReference>
<dbReference type="InterPro" id="IPR000253">
    <property type="entry name" value="FHA_dom"/>
</dbReference>
<dbReference type="InterPro" id="IPR050923">
    <property type="entry name" value="Cell_Proc_Reg/RNA_Proc"/>
</dbReference>
<evidence type="ECO:0000256" key="1">
    <source>
        <dbReference type="SAM" id="MobiDB-lite"/>
    </source>
</evidence>
<gene>
    <name evidence="3" type="ORF">CEN41_24580</name>
</gene>
<feature type="region of interest" description="Disordered" evidence="1">
    <location>
        <begin position="1"/>
        <end position="88"/>
    </location>
</feature>
<evidence type="ECO:0000313" key="4">
    <source>
        <dbReference type="Proteomes" id="UP000234966"/>
    </source>
</evidence>
<dbReference type="SMART" id="SM00240">
    <property type="entry name" value="FHA"/>
    <property type="match status" value="1"/>
</dbReference>
<dbReference type="Pfam" id="PF00498">
    <property type="entry name" value="FHA"/>
    <property type="match status" value="1"/>
</dbReference>
<dbReference type="Proteomes" id="UP000234966">
    <property type="component" value="Unassembled WGS sequence"/>
</dbReference>
<dbReference type="InterPro" id="IPR008984">
    <property type="entry name" value="SMAD_FHA_dom_sf"/>
</dbReference>
<protein>
    <recommendedName>
        <fullName evidence="2">FHA domain-containing protein</fullName>
    </recommendedName>
</protein>
<dbReference type="Gene3D" id="2.60.200.20">
    <property type="match status" value="1"/>
</dbReference>
<dbReference type="PANTHER" id="PTHR23308">
    <property type="entry name" value="NUCLEAR INHIBITOR OF PROTEIN PHOSPHATASE-1"/>
    <property type="match status" value="1"/>
</dbReference>
<name>A0A2N6LTV7_9CYAN</name>
<dbReference type="PROSITE" id="PS50006">
    <property type="entry name" value="FHA_DOMAIN"/>
    <property type="match status" value="1"/>
</dbReference>